<evidence type="ECO:0000313" key="8">
    <source>
        <dbReference type="EMBL" id="AEM71598.1"/>
    </source>
</evidence>
<dbReference type="Gene3D" id="3.30.565.10">
    <property type="entry name" value="Histidine kinase-like ATPase, C-terminal domain"/>
    <property type="match status" value="1"/>
</dbReference>
<dbReference type="InterPro" id="IPR036890">
    <property type="entry name" value="HATPase_C_sf"/>
</dbReference>
<evidence type="ECO:0000313" key="9">
    <source>
        <dbReference type="Proteomes" id="UP000008908"/>
    </source>
</evidence>
<dbReference type="Gene3D" id="1.25.40.10">
    <property type="entry name" value="Tetratricopeptide repeat domain"/>
    <property type="match status" value="1"/>
</dbReference>
<dbReference type="InterPro" id="IPR003594">
    <property type="entry name" value="HATPase_dom"/>
</dbReference>
<protein>
    <recommendedName>
        <fullName evidence="2">histidine kinase</fullName>
        <ecNumber evidence="2">2.7.13.3</ecNumber>
    </recommendedName>
</protein>
<evidence type="ECO:0000256" key="1">
    <source>
        <dbReference type="ARBA" id="ARBA00000085"/>
    </source>
</evidence>
<feature type="transmembrane region" description="Helical" evidence="6">
    <location>
        <begin position="423"/>
        <end position="442"/>
    </location>
</feature>
<dbReference type="KEGG" id="mrs:Murru_2562"/>
<reference evidence="9" key="1">
    <citation type="submission" date="2011-08" db="EMBL/GenBank/DDBJ databases">
        <title>The complete genome of Muricauda ruestringensis DSM 13258.</title>
        <authorList>
            <person name="Lucas S."/>
            <person name="Han J."/>
            <person name="Lapidus A."/>
            <person name="Bruce D."/>
            <person name="Goodwin L."/>
            <person name="Pitluck S."/>
            <person name="Peters L."/>
            <person name="Kyrpides N."/>
            <person name="Mavromatis K."/>
            <person name="Ivanova N."/>
            <person name="Ovchinnikova G."/>
            <person name="Teshima H."/>
            <person name="Detter J.C."/>
            <person name="Tapia R."/>
            <person name="Han C."/>
            <person name="Land M."/>
            <person name="Hauser L."/>
            <person name="Markowitz V."/>
            <person name="Cheng J.-F."/>
            <person name="Hugenholtz P."/>
            <person name="Woyke T."/>
            <person name="Wu D."/>
            <person name="Spring S."/>
            <person name="Schroeder M."/>
            <person name="Brambilla E."/>
            <person name="Klenk H.-P."/>
            <person name="Eisen J.A."/>
        </authorList>
    </citation>
    <scope>NUCLEOTIDE SEQUENCE [LARGE SCALE GENOMIC DNA]</scope>
    <source>
        <strain evidence="9">DSM 13258 / LMG 19739 / B1</strain>
    </source>
</reference>
<dbReference type="Proteomes" id="UP000008908">
    <property type="component" value="Chromosome"/>
</dbReference>
<keyword evidence="3" id="KW-0808">Transferase</keyword>
<evidence type="ECO:0000256" key="6">
    <source>
        <dbReference type="SAM" id="Phobius"/>
    </source>
</evidence>
<dbReference type="GO" id="GO:0000160">
    <property type="term" value="P:phosphorelay signal transduction system"/>
    <property type="evidence" value="ECO:0007669"/>
    <property type="project" value="UniProtKB-KW"/>
</dbReference>
<dbReference type="InterPro" id="IPR050482">
    <property type="entry name" value="Sensor_HK_TwoCompSys"/>
</dbReference>
<dbReference type="GO" id="GO:0004673">
    <property type="term" value="F:protein histidine kinase activity"/>
    <property type="evidence" value="ECO:0007669"/>
    <property type="project" value="UniProtKB-EC"/>
</dbReference>
<dbReference type="STRING" id="886377.Murru_2562"/>
<keyword evidence="6" id="KW-0472">Membrane</keyword>
<reference evidence="8 9" key="2">
    <citation type="journal article" date="2012" name="Stand. Genomic Sci.">
        <title>Complete genome sequence of the facultatively anaerobic, appendaged bacterium Muricauda ruestringensis type strain (B1(T)).</title>
        <authorList>
            <person name="Huntemann M."/>
            <person name="Teshima H."/>
            <person name="Lapidus A."/>
            <person name="Nolan M."/>
            <person name="Lucas S."/>
            <person name="Hammon N."/>
            <person name="Deshpande S."/>
            <person name="Cheng J.F."/>
            <person name="Tapia R."/>
            <person name="Goodwin L.A."/>
            <person name="Pitluck S."/>
            <person name="Liolios K."/>
            <person name="Pagani I."/>
            <person name="Ivanova N."/>
            <person name="Mavromatis K."/>
            <person name="Mikhailova N."/>
            <person name="Pati A."/>
            <person name="Chen A."/>
            <person name="Palaniappan K."/>
            <person name="Land M."/>
            <person name="Hauser L."/>
            <person name="Pan C."/>
            <person name="Brambilla E.M."/>
            <person name="Rohde M."/>
            <person name="Spring S."/>
            <person name="Goker M."/>
            <person name="Detter J.C."/>
            <person name="Bristow J."/>
            <person name="Eisen J.A."/>
            <person name="Markowitz V."/>
            <person name="Hugenholtz P."/>
            <person name="Kyrpides N.C."/>
            <person name="Klenk H.P."/>
            <person name="Woyke T."/>
        </authorList>
    </citation>
    <scope>NUCLEOTIDE SEQUENCE [LARGE SCALE GENOMIC DNA]</scope>
    <source>
        <strain evidence="9">DSM 13258 / LMG 19739 / B1</strain>
    </source>
</reference>
<evidence type="ECO:0000256" key="2">
    <source>
        <dbReference type="ARBA" id="ARBA00012438"/>
    </source>
</evidence>
<organism evidence="8 9">
    <name type="scientific">Allomuricauda ruestringensis (strain DSM 13258 / CIP 107369 / LMG 19739 / B1)</name>
    <name type="common">Muricauda ruestringensis</name>
    <dbReference type="NCBI Taxonomy" id="886377"/>
    <lineage>
        <taxon>Bacteria</taxon>
        <taxon>Pseudomonadati</taxon>
        <taxon>Bacteroidota</taxon>
        <taxon>Flavobacteriia</taxon>
        <taxon>Flavobacteriales</taxon>
        <taxon>Flavobacteriaceae</taxon>
        <taxon>Flagellimonas</taxon>
    </lineage>
</organism>
<keyword evidence="4 8" id="KW-0418">Kinase</keyword>
<dbReference type="EMBL" id="CP002999">
    <property type="protein sequence ID" value="AEM71598.1"/>
    <property type="molecule type" value="Genomic_DNA"/>
</dbReference>
<evidence type="ECO:0000256" key="5">
    <source>
        <dbReference type="ARBA" id="ARBA00023012"/>
    </source>
</evidence>
<dbReference type="OrthoDB" id="943406at2"/>
<sequence>MKRYPFLIILTILVSCVPSDKGGTRVVSDKNDSINIYYTRSIGKDVSLEEKRESIDRALFLARDLEADSILGKLMYKKSSLLFQAGDYDSLVAYHDSFITMRSQFDNPRIRASQYYLMGYYYDRVRSDYSKVFENYSAAKSQFELAKDSSWTGKCLLFMGVIQKNQNDFFGSKETVTEALQFLRESHDSTEIVQCYGLLATNHRKLLNFEDAIFYYSKAIKNSNSKDDRVAFENNLAATYIDDGRYEEAIVLLDKIMGNTALDSTPVVYARILDNLSYAQWLSVNRDVEEALQKALQFRKVKNDIRGQIASYTHLGEYFMEKRPQVSRAYLDTVIQLAQRIKVPRAETDALKFLMQISPENVKLRDRYIFLIDSLDAKETMVKTQFAKYKYDDKLKQESILRLEKENAEQALLATEERSKKTMSYLGSIVLLLGLSFAIYFFGQRTKRLKERNKLAKLEATLETEADMSRRLHDDFGAGLNQTMLMVQGDMDRSKILDRLDGLYNQSRNFSREVNEVSTGGLFKAEFLEMLRFRTPNEANLFVTGVKDIDWGEMAPLSQKVLFKVIQELMINMGKHSKANVVTIGFKHTGKTIVVKYSDNGVGASKEELNAKNGLRNTEKRIQAIGGTVIFDSGKGEGFTAHITIPF</sequence>
<dbReference type="Pfam" id="PF02518">
    <property type="entry name" value="HATPase_c"/>
    <property type="match status" value="1"/>
</dbReference>
<dbReference type="InterPro" id="IPR011990">
    <property type="entry name" value="TPR-like_helical_dom_sf"/>
</dbReference>
<dbReference type="PANTHER" id="PTHR24421">
    <property type="entry name" value="NITRATE/NITRITE SENSOR PROTEIN NARX-RELATED"/>
    <property type="match status" value="1"/>
</dbReference>
<name>G2PQ92_ALLRU</name>
<dbReference type="AlphaFoldDB" id="G2PQ92"/>
<dbReference type="SUPFAM" id="SSF55874">
    <property type="entry name" value="ATPase domain of HSP90 chaperone/DNA topoisomerase II/histidine kinase"/>
    <property type="match status" value="1"/>
</dbReference>
<proteinExistence type="predicted"/>
<keyword evidence="9" id="KW-1185">Reference proteome</keyword>
<dbReference type="eggNOG" id="COG4585">
    <property type="taxonomic scope" value="Bacteria"/>
</dbReference>
<dbReference type="RefSeq" id="WP_014033879.1">
    <property type="nucleotide sequence ID" value="NC_015945.1"/>
</dbReference>
<dbReference type="PROSITE" id="PS51257">
    <property type="entry name" value="PROKAR_LIPOPROTEIN"/>
    <property type="match status" value="1"/>
</dbReference>
<keyword evidence="6" id="KW-0812">Transmembrane</keyword>
<dbReference type="PANTHER" id="PTHR24421:SF10">
    <property type="entry name" value="NITRATE_NITRITE SENSOR PROTEIN NARQ"/>
    <property type="match status" value="1"/>
</dbReference>
<gene>
    <name evidence="8" type="ordered locus">Murru_2562</name>
</gene>
<comment type="catalytic activity">
    <reaction evidence="1">
        <text>ATP + protein L-histidine = ADP + protein N-phospho-L-histidine.</text>
        <dbReference type="EC" id="2.7.13.3"/>
    </reaction>
</comment>
<dbReference type="HOGENOM" id="CLU_000445_106_3_10"/>
<evidence type="ECO:0000259" key="7">
    <source>
        <dbReference type="Pfam" id="PF02518"/>
    </source>
</evidence>
<keyword evidence="6" id="KW-1133">Transmembrane helix</keyword>
<keyword evidence="5" id="KW-0902">Two-component regulatory system</keyword>
<dbReference type="eggNOG" id="COG0457">
    <property type="taxonomic scope" value="Bacteria"/>
</dbReference>
<feature type="domain" description="Histidine kinase/HSP90-like ATPase" evidence="7">
    <location>
        <begin position="561"/>
        <end position="646"/>
    </location>
</feature>
<accession>G2PQ92</accession>
<evidence type="ECO:0000256" key="4">
    <source>
        <dbReference type="ARBA" id="ARBA00022777"/>
    </source>
</evidence>
<dbReference type="SUPFAM" id="SSF81901">
    <property type="entry name" value="HCP-like"/>
    <property type="match status" value="1"/>
</dbReference>
<evidence type="ECO:0000256" key="3">
    <source>
        <dbReference type="ARBA" id="ARBA00022679"/>
    </source>
</evidence>
<dbReference type="EC" id="2.7.13.3" evidence="2"/>
<dbReference type="CDD" id="cd16917">
    <property type="entry name" value="HATPase_UhpB-NarQ-NarX-like"/>
    <property type="match status" value="1"/>
</dbReference>